<dbReference type="Gene3D" id="2.60.120.10">
    <property type="entry name" value="Jelly Rolls"/>
    <property type="match status" value="2"/>
</dbReference>
<dbReference type="InterPro" id="IPR014710">
    <property type="entry name" value="RmlC-like_jellyroll"/>
</dbReference>
<dbReference type="InterPro" id="IPR013096">
    <property type="entry name" value="Cupin_2"/>
</dbReference>
<evidence type="ECO:0000313" key="3">
    <source>
        <dbReference type="Proteomes" id="UP000257139"/>
    </source>
</evidence>
<reference evidence="2 3" key="1">
    <citation type="submission" date="2018-01" db="EMBL/GenBank/DDBJ databases">
        <authorList>
            <person name="Clerissi C."/>
        </authorList>
    </citation>
    <scope>NUCLEOTIDE SEQUENCE [LARGE SCALE GENOMIC DNA]</scope>
    <source>
        <strain evidence="2">Cupriavidus taiwanensis STM 6021</strain>
    </source>
</reference>
<dbReference type="InterPro" id="IPR052538">
    <property type="entry name" value="Flavonoid_dioxygenase-like"/>
</dbReference>
<gene>
    <name evidence="2" type="ORF">CBM2594_B50130</name>
</gene>
<dbReference type="RefSeq" id="WP_012355639.1">
    <property type="nucleotide sequence ID" value="NZ_CBCRZP010000058.1"/>
</dbReference>
<sequence length="253" mass="26976">MTSQFVRRAADVPVYSPANHTGTANQRVIGKETVGARRVEVLLGTISRGHGALPHAHPNLEQASYLLSGEGIGEVAGRSRILRAGDWSFNPMGVFHRFEVVSAAPVQVMVVYAPPYSENPEAAWVADGADDPRCHAHADTEIEVPMHAGARGLPHYHGAAARPVITRETVNARHLDICMMAVQASGGAEAHTVPRTEQVLYLQSGSVSGEINGQRFSAESGDWVFVPEGGRFSFAALAGGCEAILVRAHDAWG</sequence>
<dbReference type="AlphaFoldDB" id="A0A7Z7NNU0"/>
<feature type="domain" description="Cupin type-2" evidence="1">
    <location>
        <begin position="46"/>
        <end position="112"/>
    </location>
</feature>
<dbReference type="InterPro" id="IPR011051">
    <property type="entry name" value="RmlC_Cupin_sf"/>
</dbReference>
<dbReference type="Proteomes" id="UP000257139">
    <property type="component" value="Chromosome CBM2594_b"/>
</dbReference>
<dbReference type="OMA" id="HTGTANQ"/>
<dbReference type="GeneID" id="29765333"/>
<dbReference type="PANTHER" id="PTHR43346:SF1">
    <property type="entry name" value="QUERCETIN 2,3-DIOXYGENASE-RELATED"/>
    <property type="match status" value="1"/>
</dbReference>
<evidence type="ECO:0000259" key="1">
    <source>
        <dbReference type="Pfam" id="PF07883"/>
    </source>
</evidence>
<dbReference type="SUPFAM" id="SSF51182">
    <property type="entry name" value="RmlC-like cupins"/>
    <property type="match status" value="1"/>
</dbReference>
<proteinExistence type="predicted"/>
<dbReference type="Pfam" id="PF07883">
    <property type="entry name" value="Cupin_2"/>
    <property type="match status" value="1"/>
</dbReference>
<protein>
    <recommendedName>
        <fullName evidence="1">Cupin type-2 domain-containing protein</fullName>
    </recommendedName>
</protein>
<evidence type="ECO:0000313" key="2">
    <source>
        <dbReference type="EMBL" id="SPC22889.1"/>
    </source>
</evidence>
<accession>A0A7Z7NNU0</accession>
<dbReference type="EMBL" id="LT978514">
    <property type="protein sequence ID" value="SPC22889.1"/>
    <property type="molecule type" value="Genomic_DNA"/>
</dbReference>
<organism evidence="2 3">
    <name type="scientific">Cupriavidus taiwanensis</name>
    <dbReference type="NCBI Taxonomy" id="164546"/>
    <lineage>
        <taxon>Bacteria</taxon>
        <taxon>Pseudomonadati</taxon>
        <taxon>Pseudomonadota</taxon>
        <taxon>Betaproteobacteria</taxon>
        <taxon>Burkholderiales</taxon>
        <taxon>Burkholderiaceae</taxon>
        <taxon>Cupriavidus</taxon>
    </lineage>
</organism>
<name>A0A7Z7NNU0_9BURK</name>
<dbReference type="PANTHER" id="PTHR43346">
    <property type="entry name" value="LIGAND BINDING DOMAIN PROTEIN, PUTATIVE (AFU_ORTHOLOGUE AFUA_6G14370)-RELATED"/>
    <property type="match status" value="1"/>
</dbReference>